<dbReference type="STRING" id="13370.A0A448YJT4"/>
<keyword evidence="6" id="KW-0067">ATP-binding</keyword>
<dbReference type="GO" id="GO:0005737">
    <property type="term" value="C:cytoplasm"/>
    <property type="evidence" value="ECO:0007669"/>
    <property type="project" value="TreeGrafter"/>
</dbReference>
<dbReference type="OrthoDB" id="9332038at2759"/>
<keyword evidence="2" id="KW-0723">Serine/threonine-protein kinase</keyword>
<keyword evidence="3" id="KW-0808">Transferase</keyword>
<evidence type="ECO:0000256" key="7">
    <source>
        <dbReference type="SAM" id="MobiDB-lite"/>
    </source>
</evidence>
<gene>
    <name evidence="9" type="ORF">BRENAR_LOCUS1905</name>
</gene>
<keyword evidence="10" id="KW-1185">Reference proteome</keyword>
<protein>
    <submittedName>
        <fullName evidence="9">DEKNAAC102053</fullName>
    </submittedName>
</protein>
<dbReference type="Gene3D" id="1.10.510.10">
    <property type="entry name" value="Transferase(Phosphotransferase) domain 1"/>
    <property type="match status" value="1"/>
</dbReference>
<feature type="compositionally biased region" description="Basic and acidic residues" evidence="7">
    <location>
        <begin position="225"/>
        <end position="235"/>
    </location>
</feature>
<feature type="domain" description="Protein kinase" evidence="8">
    <location>
        <begin position="420"/>
        <end position="756"/>
    </location>
</feature>
<evidence type="ECO:0000256" key="2">
    <source>
        <dbReference type="ARBA" id="ARBA00022527"/>
    </source>
</evidence>
<proteinExistence type="inferred from homology"/>
<dbReference type="Proteomes" id="UP000290900">
    <property type="component" value="Unassembled WGS sequence"/>
</dbReference>
<organism evidence="9 10">
    <name type="scientific">Brettanomyces naardenensis</name>
    <name type="common">Yeast</name>
    <dbReference type="NCBI Taxonomy" id="13370"/>
    <lineage>
        <taxon>Eukaryota</taxon>
        <taxon>Fungi</taxon>
        <taxon>Dikarya</taxon>
        <taxon>Ascomycota</taxon>
        <taxon>Saccharomycotina</taxon>
        <taxon>Pichiomycetes</taxon>
        <taxon>Pichiales</taxon>
        <taxon>Pichiaceae</taxon>
        <taxon>Brettanomyces</taxon>
    </lineage>
</organism>
<evidence type="ECO:0000313" key="10">
    <source>
        <dbReference type="Proteomes" id="UP000290900"/>
    </source>
</evidence>
<dbReference type="InterPro" id="IPR050494">
    <property type="entry name" value="Ser_Thr_dual-spec_kinase"/>
</dbReference>
<feature type="compositionally biased region" description="Basic and acidic residues" evidence="7">
    <location>
        <begin position="182"/>
        <end position="196"/>
    </location>
</feature>
<keyword evidence="5" id="KW-0418">Kinase</keyword>
<sequence>MQNDTMDTTVSELTAKMSSFQLDDDIYHLSPSKVRPHHHGHSNISRDFSDYSLMSRSTPLKLRLQSLNLNTTADFISRIPKRSPSVILREGNEENTPSKLPLSKNKLGQIKSSMSMSRLPLPTKRKLVTTPKKTNAIQSHKSHIHPPHPLLNTFVSNEFVVPQTPQTVSYLQPTEASLSRSAKKDHQSREPLEKKVKLSKSPYGFPRKTSIEKIREKRLAAIKETNESLGRRASEARPAAARGRQLVRQLQRPLHRQQFQRSTQHQRPSVLSPSQQHIDQYRRKSWRSPSNNKQGPWKNSTQLIQWDGKISTDSEIHSLLRGNRKLNKLFQVYIKASGSRNEPENPCDSSNIGSERPDLYENLSVYEKGEVLKDTEIYFTGRNKTDKVKADPKSFKTNFGFDDNDKYYRCVPGDHIQYRYEICQQMGKGTFGSVISARDHKSGRVVALKIVKNHMEWSLQAVNEVKFLKKFSELGSRNIIRYYDHFHFRSHMCIATELLSVNLFQLIEATKFKGFGLSLVRRFCVDILQGLKYIHDAGSIHCDMKPENLMLAFDSGKQRFYLKIIDFGSSCSTDQLAFSYLQSRYYRAPEVCLGARYNEKIDIWSFGAIVVELFVGMPIFQCQDEYALLDEFLNYFGPPPRDYIKQLRQELVDEGPIHGWGGQEESKINYNTLLWHGFNTDGFINLHYLLKRSPKRRFRASTKTVKQFLMRHADIDQHDTEKLLAIRDFSEFVERCFSWNREVRAGCGDLLEDRFLAN</sequence>
<dbReference type="GO" id="GO:0005524">
    <property type="term" value="F:ATP binding"/>
    <property type="evidence" value="ECO:0007669"/>
    <property type="project" value="UniProtKB-KW"/>
</dbReference>
<feature type="compositionally biased region" description="Polar residues" evidence="7">
    <location>
        <begin position="257"/>
        <end position="278"/>
    </location>
</feature>
<dbReference type="InterPro" id="IPR000719">
    <property type="entry name" value="Prot_kinase_dom"/>
</dbReference>
<evidence type="ECO:0000256" key="1">
    <source>
        <dbReference type="ARBA" id="ARBA00008867"/>
    </source>
</evidence>
<reference evidence="9 10" key="1">
    <citation type="submission" date="2018-12" db="EMBL/GenBank/DDBJ databases">
        <authorList>
            <person name="Tiukova I."/>
            <person name="Dainat J."/>
        </authorList>
    </citation>
    <scope>NUCLEOTIDE SEQUENCE [LARGE SCALE GENOMIC DNA]</scope>
</reference>
<dbReference type="PANTHER" id="PTHR24058:SF22">
    <property type="entry name" value="DUAL SPECIFICITY TYROSINE-PHOSPHORYLATION-REGULATED KINASE 4"/>
    <property type="match status" value="1"/>
</dbReference>
<evidence type="ECO:0000256" key="3">
    <source>
        <dbReference type="ARBA" id="ARBA00022679"/>
    </source>
</evidence>
<comment type="similarity">
    <text evidence="1">Belongs to the protein kinase superfamily. CMGC Ser/Thr protein kinase family. MNB/DYRK subfamily.</text>
</comment>
<dbReference type="SUPFAM" id="SSF56112">
    <property type="entry name" value="Protein kinase-like (PK-like)"/>
    <property type="match status" value="1"/>
</dbReference>
<dbReference type="Gene3D" id="3.30.200.20">
    <property type="entry name" value="Phosphorylase Kinase, domain 1"/>
    <property type="match status" value="1"/>
</dbReference>
<dbReference type="PROSITE" id="PS50011">
    <property type="entry name" value="PROTEIN_KINASE_DOM"/>
    <property type="match status" value="1"/>
</dbReference>
<dbReference type="GO" id="GO:0005856">
    <property type="term" value="C:cytoskeleton"/>
    <property type="evidence" value="ECO:0007669"/>
    <property type="project" value="TreeGrafter"/>
</dbReference>
<accession>A0A448YJT4</accession>
<dbReference type="AlphaFoldDB" id="A0A448YJT4"/>
<name>A0A448YJT4_BRENA</name>
<evidence type="ECO:0000256" key="5">
    <source>
        <dbReference type="ARBA" id="ARBA00022777"/>
    </source>
</evidence>
<dbReference type="InParanoid" id="A0A448YJT4"/>
<feature type="region of interest" description="Disordered" evidence="7">
    <location>
        <begin position="173"/>
        <end position="211"/>
    </location>
</feature>
<evidence type="ECO:0000259" key="8">
    <source>
        <dbReference type="PROSITE" id="PS50011"/>
    </source>
</evidence>
<dbReference type="SMART" id="SM00220">
    <property type="entry name" value="S_TKc"/>
    <property type="match status" value="1"/>
</dbReference>
<evidence type="ECO:0000256" key="4">
    <source>
        <dbReference type="ARBA" id="ARBA00022741"/>
    </source>
</evidence>
<dbReference type="PANTHER" id="PTHR24058">
    <property type="entry name" value="DUAL SPECIFICITY PROTEIN KINASE"/>
    <property type="match status" value="1"/>
</dbReference>
<evidence type="ECO:0000313" key="9">
    <source>
        <dbReference type="EMBL" id="VEU21170.1"/>
    </source>
</evidence>
<feature type="region of interest" description="Disordered" evidence="7">
    <location>
        <begin position="225"/>
        <end position="300"/>
    </location>
</feature>
<feature type="compositionally biased region" description="Polar residues" evidence="7">
    <location>
        <begin position="287"/>
        <end position="300"/>
    </location>
</feature>
<dbReference type="GO" id="GO:0004674">
    <property type="term" value="F:protein serine/threonine kinase activity"/>
    <property type="evidence" value="ECO:0007669"/>
    <property type="project" value="UniProtKB-KW"/>
</dbReference>
<dbReference type="Pfam" id="PF00069">
    <property type="entry name" value="Pkinase"/>
    <property type="match status" value="1"/>
</dbReference>
<keyword evidence="4" id="KW-0547">Nucleotide-binding</keyword>
<dbReference type="InterPro" id="IPR011009">
    <property type="entry name" value="Kinase-like_dom_sf"/>
</dbReference>
<evidence type="ECO:0000256" key="6">
    <source>
        <dbReference type="ARBA" id="ARBA00022840"/>
    </source>
</evidence>
<dbReference type="EMBL" id="CAACVR010000010">
    <property type="protein sequence ID" value="VEU21170.1"/>
    <property type="molecule type" value="Genomic_DNA"/>
</dbReference>